<dbReference type="InterPro" id="IPR040442">
    <property type="entry name" value="Pyrv_kinase-like_dom_sf"/>
</dbReference>
<evidence type="ECO:0000256" key="1">
    <source>
        <dbReference type="ARBA" id="ARBA00004997"/>
    </source>
</evidence>
<comment type="similarity">
    <text evidence="2">Belongs to the pyruvate kinase family.</text>
</comment>
<dbReference type="InterPro" id="IPR001697">
    <property type="entry name" value="Pyr_Knase"/>
</dbReference>
<evidence type="ECO:0000259" key="13">
    <source>
        <dbReference type="Pfam" id="PF02887"/>
    </source>
</evidence>
<evidence type="ECO:0000256" key="4">
    <source>
        <dbReference type="ARBA" id="ARBA00022679"/>
    </source>
</evidence>
<evidence type="ECO:0000256" key="5">
    <source>
        <dbReference type="ARBA" id="ARBA00022723"/>
    </source>
</evidence>
<dbReference type="SUPFAM" id="SSF52935">
    <property type="entry name" value="PK C-terminal domain-like"/>
    <property type="match status" value="1"/>
</dbReference>
<dbReference type="InterPro" id="IPR015806">
    <property type="entry name" value="Pyrv_Knase_insert_dom_sf"/>
</dbReference>
<proteinExistence type="inferred from homology"/>
<evidence type="ECO:0000256" key="10">
    <source>
        <dbReference type="ARBA" id="ARBA00023152"/>
    </source>
</evidence>
<dbReference type="GO" id="GO:0004743">
    <property type="term" value="F:pyruvate kinase activity"/>
    <property type="evidence" value="ECO:0007669"/>
    <property type="project" value="UniProtKB-EC"/>
</dbReference>
<dbReference type="Gene3D" id="2.40.33.10">
    <property type="entry name" value="PK beta-barrel domain-like"/>
    <property type="match status" value="1"/>
</dbReference>
<dbReference type="SUPFAM" id="SSF50800">
    <property type="entry name" value="PK beta-barrel domain-like"/>
    <property type="match status" value="1"/>
</dbReference>
<dbReference type="NCBIfam" id="NF004978">
    <property type="entry name" value="PRK06354.1"/>
    <property type="match status" value="1"/>
</dbReference>
<keyword evidence="6" id="KW-0547">Nucleotide-binding</keyword>
<feature type="domain" description="Pyruvate kinase barrel" evidence="12">
    <location>
        <begin position="5"/>
        <end position="322"/>
    </location>
</feature>
<dbReference type="EC" id="2.7.1.40" evidence="3"/>
<evidence type="ECO:0000256" key="2">
    <source>
        <dbReference type="ARBA" id="ARBA00008663"/>
    </source>
</evidence>
<keyword evidence="11 14" id="KW-0670">Pyruvate</keyword>
<dbReference type="Pfam" id="PF02887">
    <property type="entry name" value="PK_C"/>
    <property type="match status" value="1"/>
</dbReference>
<dbReference type="InterPro" id="IPR015795">
    <property type="entry name" value="Pyrv_Knase_C"/>
</dbReference>
<dbReference type="GO" id="GO:0005524">
    <property type="term" value="F:ATP binding"/>
    <property type="evidence" value="ECO:0007669"/>
    <property type="project" value="UniProtKB-KW"/>
</dbReference>
<dbReference type="GO" id="GO:0030955">
    <property type="term" value="F:potassium ion binding"/>
    <property type="evidence" value="ECO:0007669"/>
    <property type="project" value="InterPro"/>
</dbReference>
<comment type="pathway">
    <text evidence="1">Carbohydrate degradation; glycolysis; pyruvate from D-glyceraldehyde 3-phosphate: step 5/5.</text>
</comment>
<evidence type="ECO:0000256" key="6">
    <source>
        <dbReference type="ARBA" id="ARBA00022741"/>
    </source>
</evidence>
<keyword evidence="4 14" id="KW-0808">Transferase</keyword>
<evidence type="ECO:0000256" key="11">
    <source>
        <dbReference type="ARBA" id="ARBA00023317"/>
    </source>
</evidence>
<dbReference type="InterPro" id="IPR036918">
    <property type="entry name" value="Pyrv_Knase_C_sf"/>
</dbReference>
<evidence type="ECO:0000256" key="7">
    <source>
        <dbReference type="ARBA" id="ARBA00022777"/>
    </source>
</evidence>
<dbReference type="InterPro" id="IPR018209">
    <property type="entry name" value="Pyrv_Knase_AS"/>
</dbReference>
<evidence type="ECO:0000256" key="3">
    <source>
        <dbReference type="ARBA" id="ARBA00012142"/>
    </source>
</evidence>
<dbReference type="NCBIfam" id="NF004886">
    <property type="entry name" value="PRK06247.1"/>
    <property type="match status" value="1"/>
</dbReference>
<dbReference type="SUPFAM" id="SSF51621">
    <property type="entry name" value="Phosphoenolpyruvate/pyruvate domain"/>
    <property type="match status" value="1"/>
</dbReference>
<sequence>MNACRQTKIVATLGPQSSSEAVISRLLQAGANVFRLNFSHGTWDEHAARLRLIRDLGARLGRPIGVFADLQGPKLRLGTFADGPVALAAGTPFRLDLGDAPGDARRAPLPHAEVFAALEPGAALLLDDGRVRLEVTACGSDYAETRVIVGGVLSDRKGINLPGVLLPISTLTPKDRRDLQWALDAGIDQIALSFVQRPEDVAEARALIGGRAQLIVKLEKPSAIDHLLSIVALADAVMVARGDLGVEVPAEEVPVLQKRIVRACRSAGKPVIIATQMLESMLNAPTPTRAEASDVANAVYESVDAVMLSGETAAGRYPVEAVTIMDKIIRKAEHDHICRNRGNGHEVVPETTESDAVSAAARDVAATIGAAAIVTLTTGGTTALRAARERPAVPILALTPSAAVARNLALVWGVQPRELPIFGDYEPALAAAIVCARTLGLAHPGARLVVMAGLPLPMPGHTNLLHIVEIPEETG</sequence>
<dbReference type="NCBIfam" id="NF004491">
    <property type="entry name" value="PRK05826.1"/>
    <property type="match status" value="1"/>
</dbReference>
<evidence type="ECO:0000256" key="8">
    <source>
        <dbReference type="ARBA" id="ARBA00022840"/>
    </source>
</evidence>
<dbReference type="Gene3D" id="3.40.1380.20">
    <property type="entry name" value="Pyruvate kinase, C-terminal domain"/>
    <property type="match status" value="1"/>
</dbReference>
<protein>
    <recommendedName>
        <fullName evidence="3">pyruvate kinase</fullName>
        <ecNumber evidence="3">2.7.1.40</ecNumber>
    </recommendedName>
</protein>
<keyword evidence="8" id="KW-0067">ATP-binding</keyword>
<keyword evidence="7 14" id="KW-0418">Kinase</keyword>
<dbReference type="PRINTS" id="PR01050">
    <property type="entry name" value="PYRUVTKNASE"/>
</dbReference>
<dbReference type="FunFam" id="2.40.33.10:FF:000001">
    <property type="entry name" value="Pyruvate kinase"/>
    <property type="match status" value="1"/>
</dbReference>
<dbReference type="AlphaFoldDB" id="A0A380TL04"/>
<dbReference type="GO" id="GO:0000287">
    <property type="term" value="F:magnesium ion binding"/>
    <property type="evidence" value="ECO:0007669"/>
    <property type="project" value="InterPro"/>
</dbReference>
<evidence type="ECO:0000313" key="14">
    <source>
        <dbReference type="EMBL" id="SUS08354.1"/>
    </source>
</evidence>
<keyword evidence="10" id="KW-0324">Glycolysis</keyword>
<name>A0A380TL04_9ZZZZ</name>
<gene>
    <name evidence="14" type="primary">ttuE</name>
    <name evidence="14" type="ORF">DF3PB_640009</name>
</gene>
<dbReference type="Gene3D" id="3.20.20.60">
    <property type="entry name" value="Phosphoenolpyruvate-binding domains"/>
    <property type="match status" value="1"/>
</dbReference>
<evidence type="ECO:0000256" key="9">
    <source>
        <dbReference type="ARBA" id="ARBA00022842"/>
    </source>
</evidence>
<dbReference type="GO" id="GO:0016301">
    <property type="term" value="F:kinase activity"/>
    <property type="evidence" value="ECO:0007669"/>
    <property type="project" value="UniProtKB-KW"/>
</dbReference>
<dbReference type="PROSITE" id="PS00110">
    <property type="entry name" value="PYRUVATE_KINASE"/>
    <property type="match status" value="1"/>
</dbReference>
<keyword evidence="9" id="KW-0460">Magnesium</keyword>
<dbReference type="EMBL" id="UIDG01000601">
    <property type="protein sequence ID" value="SUS08354.1"/>
    <property type="molecule type" value="Genomic_DNA"/>
</dbReference>
<dbReference type="Pfam" id="PF00224">
    <property type="entry name" value="PK"/>
    <property type="match status" value="1"/>
</dbReference>
<organism evidence="14">
    <name type="scientific">metagenome</name>
    <dbReference type="NCBI Taxonomy" id="256318"/>
    <lineage>
        <taxon>unclassified sequences</taxon>
        <taxon>metagenomes</taxon>
    </lineage>
</organism>
<evidence type="ECO:0000259" key="12">
    <source>
        <dbReference type="Pfam" id="PF00224"/>
    </source>
</evidence>
<reference evidence="14" key="1">
    <citation type="submission" date="2018-07" db="EMBL/GenBank/DDBJ databases">
        <authorList>
            <person name="Quirk P.G."/>
            <person name="Krulwich T.A."/>
        </authorList>
    </citation>
    <scope>NUCLEOTIDE SEQUENCE</scope>
</reference>
<accession>A0A380TL04</accession>
<dbReference type="InterPro" id="IPR015793">
    <property type="entry name" value="Pyrv_Knase_brl"/>
</dbReference>
<feature type="domain" description="Pyruvate kinase C-terminal" evidence="13">
    <location>
        <begin position="355"/>
        <end position="468"/>
    </location>
</feature>
<dbReference type="InterPro" id="IPR011037">
    <property type="entry name" value="Pyrv_Knase-like_insert_dom_sf"/>
</dbReference>
<dbReference type="PANTHER" id="PTHR11817">
    <property type="entry name" value="PYRUVATE KINASE"/>
    <property type="match status" value="1"/>
</dbReference>
<dbReference type="UniPathway" id="UPA00109">
    <property type="reaction ID" value="UER00188"/>
</dbReference>
<keyword evidence="5" id="KW-0479">Metal-binding</keyword>
<dbReference type="NCBIfam" id="TIGR01064">
    <property type="entry name" value="pyruv_kin"/>
    <property type="match status" value="1"/>
</dbReference>
<dbReference type="InterPro" id="IPR015813">
    <property type="entry name" value="Pyrv/PenolPyrv_kinase-like_dom"/>
</dbReference>